<evidence type="ECO:0000313" key="19">
    <source>
        <dbReference type="EMBL" id="AAL13139.1"/>
    </source>
</evidence>
<evidence type="ECO:0000256" key="7">
    <source>
        <dbReference type="ARBA" id="ARBA00022511"/>
    </source>
</evidence>
<evidence type="ECO:0000256" key="8">
    <source>
        <dbReference type="ARBA" id="ARBA00022692"/>
    </source>
</evidence>
<dbReference type="GO" id="GO:0055036">
    <property type="term" value="C:virion membrane"/>
    <property type="evidence" value="ECO:0007669"/>
    <property type="project" value="UniProtKB-SubCell"/>
</dbReference>
<dbReference type="GO" id="GO:0019031">
    <property type="term" value="C:viral envelope"/>
    <property type="evidence" value="ECO:0007669"/>
    <property type="project" value="UniProtKB-KW"/>
</dbReference>
<reference evidence="20" key="3">
    <citation type="submission" date="2017-11" db="EMBL/GenBank/DDBJ databases">
        <authorList>
            <person name="Han C.G."/>
        </authorList>
    </citation>
    <scope>NUCLEOTIDE SEQUENCE</scope>
    <source>
        <strain evidence="20">MaHV1.3076/08</strain>
    </source>
</reference>
<dbReference type="EMBL" id="KT594769">
    <property type="protein sequence ID" value="AMB17025.1"/>
    <property type="molecule type" value="Genomic_DNA"/>
</dbReference>
<evidence type="ECO:0000313" key="21">
    <source>
        <dbReference type="Proteomes" id="UP000169848"/>
    </source>
</evidence>
<protein>
    <recommendedName>
        <fullName evidence="6">Envelope glycoprotein I</fullName>
    </recommendedName>
</protein>
<evidence type="ECO:0000256" key="15">
    <source>
        <dbReference type="ARBA" id="ARBA00023180"/>
    </source>
</evidence>
<keyword evidence="13" id="KW-1031">Host cell junction</keyword>
<evidence type="ECO:0000256" key="13">
    <source>
        <dbReference type="ARBA" id="ARBA00023081"/>
    </source>
</evidence>
<comment type="subcellular location">
    <subcellularLocation>
        <location evidence="1">Host Golgi apparatus</location>
    </subcellularLocation>
    <subcellularLocation>
        <location evidence="2">Host cell junction</location>
    </subcellularLocation>
    <subcellularLocation>
        <location evidence="4">Host cell membrane</location>
        <topology evidence="4">Single-pass type I membrane protein</topology>
    </subcellularLocation>
    <subcellularLocation>
        <location evidence="3">Virion membrane</location>
        <topology evidence="3">Single-pass membrane protein</topology>
    </subcellularLocation>
</comment>
<evidence type="ECO:0000256" key="18">
    <source>
        <dbReference type="SAM" id="Phobius"/>
    </source>
</evidence>
<dbReference type="GO" id="GO:0044177">
    <property type="term" value="C:host cell Golgi apparatus"/>
    <property type="evidence" value="ECO:0007669"/>
    <property type="project" value="UniProtKB-SubCell"/>
</dbReference>
<feature type="compositionally biased region" description="Polar residues" evidence="17">
    <location>
        <begin position="249"/>
        <end position="291"/>
    </location>
</feature>
<evidence type="ECO:0000256" key="10">
    <source>
        <dbReference type="ARBA" id="ARBA00022844"/>
    </source>
</evidence>
<keyword evidence="18" id="KW-1133">Transmembrane helix</keyword>
<keyword evidence="21" id="KW-1185">Reference proteome</keyword>
<dbReference type="GeneID" id="26828080"/>
<reference evidence="19" key="1">
    <citation type="submission" date="2001-07" db="EMBL/GenBank/DDBJ databases">
        <title>Macropodid herpesvirus 1 and 2: unique short region glycoproteins.</title>
        <authorList>
            <person name="Thomson D."/>
            <person name="Smith G."/>
        </authorList>
    </citation>
    <scope>NUCLEOTIDE SEQUENCE</scope>
</reference>
<dbReference type="InterPro" id="IPR002874">
    <property type="entry name" value="Herpes_gI"/>
</dbReference>
<keyword evidence="11" id="KW-1043">Host membrane</keyword>
<comment type="similarity">
    <text evidence="5">Belongs to the alphaherpesvirinae glycoprotein I family.</text>
</comment>
<evidence type="ECO:0000313" key="20">
    <source>
        <dbReference type="EMBL" id="AMB17025.1"/>
    </source>
</evidence>
<keyword evidence="9" id="KW-1040">Host Golgi apparatus</keyword>
<dbReference type="EMBL" id="AY048539">
    <property type="protein sequence ID" value="AAL13139.1"/>
    <property type="molecule type" value="Genomic_DNA"/>
</dbReference>
<evidence type="ECO:0000256" key="12">
    <source>
        <dbReference type="ARBA" id="ARBA00022879"/>
    </source>
</evidence>
<sequence>MPTTSLYLLLASVVLQTTGLIIRGPTVSMITDTTMDVGFADPGATWPAPQPLDSFAGPADLIVSNTLYFFGNQVPRTTFYGGSLEITHHPDDGSCPRIVYIGTWSHCPRRNAGVFTLCRSAHTVQSPAYPRLTVSVGDDIRLRLRQAPLEYSGAYSLRVWIDGAAKSSLFWVRFTILPKGALLPMNNPPLVTCSVGTPVRQNSTQVYVPADEKNAHQPPQLDGAHHIHEVGDTLSGPQPPHSPDPTLPQSPNQPHSGSPDITTAQSSPKPPKQQTTTAAPDTNFPKVNTPSMLADAPDPTVTDARLSSQDDGVGGITPPIVFEDEDLVEDPEMSLNTTGTFLGNQNITIGGSPGLVLSTFYNLSTLQIVQIAIPVSLLVCVLLGSCVCCLIRCHGRRQRSRSPIYNPPPRVEFSAANEIALARLSRELCTVPGQVSARPKCLSHTRDPSFATIPEESHVILAS</sequence>
<evidence type="ECO:0000256" key="16">
    <source>
        <dbReference type="ARBA" id="ARBA00025134"/>
    </source>
</evidence>
<comment type="function">
    <text evidence="16">In epithelial cells, the heterodimer gE/gI is required for the cell-to-cell spread of the virus, by sorting nascent virions to cell junctions. Once the virus reaches the cell junctions, virus particles can spread to adjacent cells extremely rapidly through interactions with cellular receptors that accumulate at these junctions. Implicated in basolateral spread in polarized cells. In neuronal cells, gE/gI is essential for the anterograde spread of the infection throughout the host nervous system. Together with US9, the heterodimer gE/gI is involved in the sorting and transport of viral structural components toward axon tips.</text>
</comment>
<evidence type="ECO:0000256" key="1">
    <source>
        <dbReference type="ARBA" id="ARBA00004136"/>
    </source>
</evidence>
<name>Q8JNC9_9ALPH</name>
<evidence type="ECO:0000256" key="9">
    <source>
        <dbReference type="ARBA" id="ARBA00022812"/>
    </source>
</evidence>
<feature type="compositionally biased region" description="Pro residues" evidence="17">
    <location>
        <begin position="237"/>
        <end position="248"/>
    </location>
</feature>
<keyword evidence="12" id="KW-0261">Viral envelope protein</keyword>
<evidence type="ECO:0000256" key="2">
    <source>
        <dbReference type="ARBA" id="ARBA00004315"/>
    </source>
</evidence>
<organism evidence="19">
    <name type="scientific">Macropodid alphaherpesvirus 1</name>
    <dbReference type="NCBI Taxonomy" id="137443"/>
    <lineage>
        <taxon>Viruses</taxon>
        <taxon>Duplodnaviria</taxon>
        <taxon>Heunggongvirae</taxon>
        <taxon>Peploviricota</taxon>
        <taxon>Herviviricetes</taxon>
        <taxon>Herpesvirales</taxon>
        <taxon>Orthoherpesviridae</taxon>
        <taxon>Alphaherpesvirinae</taxon>
        <taxon>Simplexvirus</taxon>
        <taxon>Simplexvirus macropodidalpha1</taxon>
    </lineage>
</organism>
<dbReference type="OrthoDB" id="18868at10239"/>
<keyword evidence="7" id="KW-1032">Host cell membrane</keyword>
<keyword evidence="15" id="KW-0325">Glycoprotein</keyword>
<dbReference type="Proteomes" id="UP000169848">
    <property type="component" value="Segment"/>
</dbReference>
<evidence type="ECO:0000256" key="4">
    <source>
        <dbReference type="ARBA" id="ARBA00004402"/>
    </source>
</evidence>
<evidence type="ECO:0000256" key="11">
    <source>
        <dbReference type="ARBA" id="ARBA00022870"/>
    </source>
</evidence>
<accession>Q8JNC9</accession>
<evidence type="ECO:0000256" key="3">
    <source>
        <dbReference type="ARBA" id="ARBA00004381"/>
    </source>
</evidence>
<feature type="region of interest" description="Disordered" evidence="17">
    <location>
        <begin position="229"/>
        <end position="316"/>
    </location>
</feature>
<keyword evidence="14 18" id="KW-0472">Membrane</keyword>
<gene>
    <name evidence="19" type="primary">US7</name>
</gene>
<reference evidence="20 21" key="2">
    <citation type="journal article" date="2016" name="BMC Genomics">
        <title>The first genome sequence of a metatherian herpesvirus: Macropodid herpesvirus 1.</title>
        <authorList>
            <person name="Vaz P.K."/>
            <person name="Mahony T.J."/>
            <person name="Hartley C.A."/>
            <person name="Fowler E.V."/>
            <person name="Ficorilli N."/>
            <person name="Lee S.W."/>
            <person name="Gilkerson J.R."/>
            <person name="Browning G.F."/>
            <person name="Devlin J.M."/>
        </authorList>
    </citation>
    <scope>NUCLEOTIDE SEQUENCE [LARGE SCALE GENOMIC DNA]</scope>
    <source>
        <strain evidence="20">MaHV1.3076/08</strain>
    </source>
</reference>
<feature type="transmembrane region" description="Helical" evidence="18">
    <location>
        <begin position="371"/>
        <end position="391"/>
    </location>
</feature>
<dbReference type="GO" id="GO:0044156">
    <property type="term" value="C:host cell junction"/>
    <property type="evidence" value="ECO:0007669"/>
    <property type="project" value="UniProtKB-SubCell"/>
</dbReference>
<keyword evidence="8 18" id="KW-0812">Transmembrane</keyword>
<dbReference type="KEGG" id="vg:26828080"/>
<dbReference type="RefSeq" id="YP_009227225.1">
    <property type="nucleotide sequence ID" value="NC_029132.1"/>
</dbReference>
<evidence type="ECO:0000256" key="17">
    <source>
        <dbReference type="SAM" id="MobiDB-lite"/>
    </source>
</evidence>
<keyword evidence="10" id="KW-0946">Virion</keyword>
<evidence type="ECO:0000256" key="5">
    <source>
        <dbReference type="ARBA" id="ARBA00005825"/>
    </source>
</evidence>
<evidence type="ECO:0000256" key="14">
    <source>
        <dbReference type="ARBA" id="ARBA00023136"/>
    </source>
</evidence>
<proteinExistence type="inferred from homology"/>
<dbReference type="GO" id="GO:0043657">
    <property type="term" value="C:host cell"/>
    <property type="evidence" value="ECO:0007669"/>
    <property type="project" value="InterPro"/>
</dbReference>
<evidence type="ECO:0000256" key="6">
    <source>
        <dbReference type="ARBA" id="ARBA00013983"/>
    </source>
</evidence>
<dbReference type="Pfam" id="PF01688">
    <property type="entry name" value="Herpes_gI"/>
    <property type="match status" value="1"/>
</dbReference>